<evidence type="ECO:0000313" key="1">
    <source>
        <dbReference type="EMBL" id="KYQ72830.1"/>
    </source>
</evidence>
<protein>
    <submittedName>
        <fullName evidence="1">Uncharacterized protein</fullName>
    </submittedName>
</protein>
<dbReference type="Proteomes" id="UP000076276">
    <property type="component" value="Unassembled WGS sequence"/>
</dbReference>
<dbReference type="EMBL" id="LUAW01000013">
    <property type="protein sequence ID" value="KYQ72830.1"/>
    <property type="molecule type" value="Genomic_DNA"/>
</dbReference>
<evidence type="ECO:0000313" key="2">
    <source>
        <dbReference type="Proteomes" id="UP000076276"/>
    </source>
</evidence>
<sequence length="286" mass="32558">MNQNACNKVEFEPLLLDWEKRQQDIDISQNPYFYNDQGKPSYLNSLPEKADLILTPTIDALALKGRKYQVKNTLGSSNDPQYGLQTQLDFDGAFFEYEAMWATSQAAAAFGITLIQPGQAIQIQNKSSMLSHVEYEYGKYAGHWCPYLESGLNDGKTLFPFVSTDLEHHDFPHIFASTDQQLPLVISVARYWPEQGQIYLADLWVKRGDALYIPPKPAGVGKFIDLHNNRNAALACWGGSTDQLQSNAQSRKKSIATETLMQSKDSYFYWYWNKKRTVHSQLPIEP</sequence>
<dbReference type="RefSeq" id="WP_067667224.1">
    <property type="nucleotide sequence ID" value="NZ_CBCSIK010000002.1"/>
</dbReference>
<name>A0A151Y477_9GAMM</name>
<organism evidence="1 2">
    <name type="scientific">Acinetobacter pragensis</name>
    <dbReference type="NCBI Taxonomy" id="1806892"/>
    <lineage>
        <taxon>Bacteria</taxon>
        <taxon>Pseudomonadati</taxon>
        <taxon>Pseudomonadota</taxon>
        <taxon>Gammaproteobacteria</taxon>
        <taxon>Moraxellales</taxon>
        <taxon>Moraxellaceae</taxon>
        <taxon>Acinetobacter</taxon>
    </lineage>
</organism>
<gene>
    <name evidence="1" type="ORF">AZH43_08235</name>
</gene>
<dbReference type="AlphaFoldDB" id="A0A151Y477"/>
<keyword evidence="2" id="KW-1185">Reference proteome</keyword>
<comment type="caution">
    <text evidence="1">The sequence shown here is derived from an EMBL/GenBank/DDBJ whole genome shotgun (WGS) entry which is preliminary data.</text>
</comment>
<proteinExistence type="predicted"/>
<dbReference type="OrthoDB" id="7593194at2"/>
<reference evidence="1 2" key="1">
    <citation type="submission" date="2016-03" db="EMBL/GenBank/DDBJ databases">
        <title>Acinetobacter genomospecies 28 strain ANC 4149.</title>
        <authorList>
            <person name="Radolfova-Krizova L."/>
            <person name="Nemec A."/>
        </authorList>
    </citation>
    <scope>NUCLEOTIDE SEQUENCE [LARGE SCALE GENOMIC DNA]</scope>
    <source>
        <strain evidence="1 2">ANC 4149</strain>
    </source>
</reference>
<accession>A0A151Y477</accession>